<gene>
    <name evidence="3" type="ORF">V5E97_12495</name>
</gene>
<dbReference type="GO" id="GO:0000166">
    <property type="term" value="F:nucleotide binding"/>
    <property type="evidence" value="ECO:0007669"/>
    <property type="project" value="InterPro"/>
</dbReference>
<dbReference type="Pfam" id="PF01408">
    <property type="entry name" value="GFO_IDH_MocA"/>
    <property type="match status" value="1"/>
</dbReference>
<dbReference type="Pfam" id="PF22725">
    <property type="entry name" value="GFO_IDH_MocA_C3"/>
    <property type="match status" value="1"/>
</dbReference>
<evidence type="ECO:0000259" key="1">
    <source>
        <dbReference type="Pfam" id="PF01408"/>
    </source>
</evidence>
<organism evidence="3">
    <name type="scientific">Singulisphaera sp. Ch08</name>
    <dbReference type="NCBI Taxonomy" id="3120278"/>
    <lineage>
        <taxon>Bacteria</taxon>
        <taxon>Pseudomonadati</taxon>
        <taxon>Planctomycetota</taxon>
        <taxon>Planctomycetia</taxon>
        <taxon>Isosphaerales</taxon>
        <taxon>Isosphaeraceae</taxon>
        <taxon>Singulisphaera</taxon>
    </lineage>
</organism>
<feature type="domain" description="Gfo/Idh/MocA-like oxidoreductase N-terminal" evidence="1">
    <location>
        <begin position="8"/>
        <end position="123"/>
    </location>
</feature>
<dbReference type="RefSeq" id="WP_406699670.1">
    <property type="nucleotide sequence ID" value="NZ_CP155447.1"/>
</dbReference>
<protein>
    <submittedName>
        <fullName evidence="3">Gfo/Idh/MocA family oxidoreductase</fullName>
    </submittedName>
</protein>
<feature type="domain" description="GFO/IDH/MocA-like oxidoreductase" evidence="2">
    <location>
        <begin position="133"/>
        <end position="261"/>
    </location>
</feature>
<dbReference type="AlphaFoldDB" id="A0AAU7CNX1"/>
<dbReference type="InterPro" id="IPR036291">
    <property type="entry name" value="NAD(P)-bd_dom_sf"/>
</dbReference>
<evidence type="ECO:0000313" key="3">
    <source>
        <dbReference type="EMBL" id="XBH06822.1"/>
    </source>
</evidence>
<dbReference type="EMBL" id="CP155447">
    <property type="protein sequence ID" value="XBH06822.1"/>
    <property type="molecule type" value="Genomic_DNA"/>
</dbReference>
<dbReference type="Gene3D" id="3.30.360.10">
    <property type="entry name" value="Dihydrodipicolinate Reductase, domain 2"/>
    <property type="match status" value="1"/>
</dbReference>
<dbReference type="PANTHER" id="PTHR43708:SF8">
    <property type="entry name" value="OXIDOREDUCTASE"/>
    <property type="match status" value="1"/>
</dbReference>
<accession>A0AAU7CNX1</accession>
<dbReference type="SUPFAM" id="SSF51735">
    <property type="entry name" value="NAD(P)-binding Rossmann-fold domains"/>
    <property type="match status" value="1"/>
</dbReference>
<dbReference type="InterPro" id="IPR000683">
    <property type="entry name" value="Gfo/Idh/MocA-like_OxRdtase_N"/>
</dbReference>
<dbReference type="InterPro" id="IPR051317">
    <property type="entry name" value="Gfo/Idh/MocA_oxidoreduct"/>
</dbReference>
<sequence length="347" mass="38043">MSLSSPLRGGLIGCGFVSQYHLEAWKAVANARIVALCDLDPERLERAGRIIPGKAYRDAADLLSRETLDFVEICTGPDSHRELVELAARHGAHVLCQKPSAVIRSDLQAMIRSCALASVRLMIHENWRFRPWYRALKREIEAGTIGRPIRLRLAHRDTRALRPDGFCDQPYFATMPRLILLEMGCHLVDTARYLLGEVETVSATLGRFGSGHIGEDLATLSLGFTSGAIALLDMTWCAPADVARPEWALNETAVEGTEGLLKIQADGSLLRIGLDGTSERKLVPMKSADRVYVDGYSQAQSHFVEGLLQATPHETSGADNLKTMEVVWAGYSSAEAGQLIRLPGDPK</sequence>
<dbReference type="Gene3D" id="3.40.50.720">
    <property type="entry name" value="NAD(P)-binding Rossmann-like Domain"/>
    <property type="match status" value="1"/>
</dbReference>
<evidence type="ECO:0000259" key="2">
    <source>
        <dbReference type="Pfam" id="PF22725"/>
    </source>
</evidence>
<reference evidence="3" key="1">
    <citation type="submission" date="2024-05" db="EMBL/GenBank/DDBJ databases">
        <title>Planctomycetes of the genus Singulisphaera possess chitinolytic capabilities.</title>
        <authorList>
            <person name="Ivanova A."/>
        </authorList>
    </citation>
    <scope>NUCLEOTIDE SEQUENCE</scope>
    <source>
        <strain evidence="3">Ch08T</strain>
    </source>
</reference>
<name>A0AAU7CNX1_9BACT</name>
<dbReference type="InterPro" id="IPR055170">
    <property type="entry name" value="GFO_IDH_MocA-like_dom"/>
</dbReference>
<proteinExistence type="predicted"/>
<dbReference type="SUPFAM" id="SSF55347">
    <property type="entry name" value="Glyceraldehyde-3-phosphate dehydrogenase-like, C-terminal domain"/>
    <property type="match status" value="1"/>
</dbReference>
<dbReference type="PANTHER" id="PTHR43708">
    <property type="entry name" value="CONSERVED EXPRESSED OXIDOREDUCTASE (EUROFUNG)"/>
    <property type="match status" value="1"/>
</dbReference>